<evidence type="ECO:0000313" key="3">
    <source>
        <dbReference type="Proteomes" id="UP001234787"/>
    </source>
</evidence>
<proteinExistence type="predicted"/>
<dbReference type="Proteomes" id="UP001234787">
    <property type="component" value="Unassembled WGS sequence"/>
</dbReference>
<dbReference type="AlphaFoldDB" id="A0AAD3NSP7"/>
<dbReference type="EMBL" id="BSEH01000381">
    <property type="protein sequence ID" value="GLJ58443.1"/>
    <property type="molecule type" value="Genomic_DNA"/>
</dbReference>
<protein>
    <submittedName>
        <fullName evidence="2">Uncharacterized protein</fullName>
    </submittedName>
</protein>
<sequence>MGSPLFSRRHWHEMAIIYPPLFVVKNRSRPGVALPISRCRGEPWLLLPPCSSCGWIAVPGVLEDRSMIGVGGRQLEFPGRVGPYYGRLDPALTMDVGSILFGDQTLNVLRLPPPHRIVGPTDGTDLPLIDLDVPYYSKAGVAIGSTPSAASNHHPAFLPSNIYGRPAAGFSPISWEPYLTTYIADEPEMAINRPTATYIAKKS</sequence>
<evidence type="ECO:0000313" key="1">
    <source>
        <dbReference type="EMBL" id="GLJ58443.1"/>
    </source>
</evidence>
<reference evidence="2" key="1">
    <citation type="submission" date="2022-12" db="EMBL/GenBank/DDBJ databases">
        <title>Chromosome-Level Genome Assembly of Japanese Cedar (Cryptomeriajaponica D. Don).</title>
        <authorList>
            <person name="Fujino T."/>
            <person name="Yamaguchi K."/>
            <person name="Yokoyama T."/>
            <person name="Hamanaka T."/>
            <person name="Harazono Y."/>
            <person name="Kamada H."/>
            <person name="Kobayashi W."/>
            <person name="Ujino-Ihara T."/>
            <person name="Uchiyama K."/>
            <person name="Matsumoto A."/>
            <person name="Izuno A."/>
            <person name="Tsumura Y."/>
            <person name="Toyoda A."/>
            <person name="Shigenobu S."/>
            <person name="Moriguchi Y."/>
            <person name="Ueno S."/>
            <person name="Kasahara M."/>
        </authorList>
    </citation>
    <scope>NUCLEOTIDE SEQUENCE</scope>
</reference>
<dbReference type="EMBL" id="BSEH01000641">
    <property type="protein sequence ID" value="GLJ58986.1"/>
    <property type="molecule type" value="Genomic_DNA"/>
</dbReference>
<comment type="caution">
    <text evidence="2">The sequence shown here is derived from an EMBL/GenBank/DDBJ whole genome shotgun (WGS) entry which is preliminary data.</text>
</comment>
<gene>
    <name evidence="1" type="ORF">SUGI_1449720</name>
    <name evidence="2" type="ORF">SUGI_1487350</name>
</gene>
<keyword evidence="3" id="KW-1185">Reference proteome</keyword>
<organism evidence="2 3">
    <name type="scientific">Cryptomeria japonica</name>
    <name type="common">Japanese cedar</name>
    <name type="synonym">Cupressus japonica</name>
    <dbReference type="NCBI Taxonomy" id="3369"/>
    <lineage>
        <taxon>Eukaryota</taxon>
        <taxon>Viridiplantae</taxon>
        <taxon>Streptophyta</taxon>
        <taxon>Embryophyta</taxon>
        <taxon>Tracheophyta</taxon>
        <taxon>Spermatophyta</taxon>
        <taxon>Pinopsida</taxon>
        <taxon>Pinidae</taxon>
        <taxon>Conifers II</taxon>
        <taxon>Cupressales</taxon>
        <taxon>Cupressaceae</taxon>
        <taxon>Cryptomeria</taxon>
    </lineage>
</organism>
<name>A0AAD3NSP7_CRYJA</name>
<accession>A0AAD3NSP7</accession>
<evidence type="ECO:0000313" key="2">
    <source>
        <dbReference type="EMBL" id="GLJ58986.1"/>
    </source>
</evidence>